<gene>
    <name evidence="1" type="ORF">HEP81_00705</name>
</gene>
<dbReference type="AlphaFoldDB" id="A0A7H1PSL1"/>
<name>A0A7H1PSL1_9ACTN</name>
<dbReference type="EMBL" id="CP051006">
    <property type="protein sequence ID" value="QNT91041.1"/>
    <property type="molecule type" value="Genomic_DNA"/>
</dbReference>
<dbReference type="Proteomes" id="UP000516422">
    <property type="component" value="Chromosome"/>
</dbReference>
<sequence>MTATGKGTLTRAAAAHFEERGFTVVPGLFGCDEIARLCAEFAALHAAGRCRGTSRRMRPTPIRCAATPG</sequence>
<proteinExistence type="predicted"/>
<dbReference type="Gene3D" id="2.60.120.620">
    <property type="entry name" value="q2cbj1_9rhob like domain"/>
    <property type="match status" value="1"/>
</dbReference>
<evidence type="ECO:0000313" key="2">
    <source>
        <dbReference type="Proteomes" id="UP000516422"/>
    </source>
</evidence>
<dbReference type="KEGG" id="sgf:HEP81_00705"/>
<reference evidence="1 2" key="1">
    <citation type="submission" date="2020-04" db="EMBL/GenBank/DDBJ databases">
        <title>Characterization and engineering of Streptomyces griseofuscus DSM40191 as a potential heterologous host for expression of BGCs.</title>
        <authorList>
            <person name="Gren T."/>
            <person name="Whitford C.M."/>
            <person name="Mohite O.S."/>
            <person name="Joergensen T.S."/>
            <person name="Nielsen J.B."/>
            <person name="Lee S.Y."/>
            <person name="Weber T."/>
        </authorList>
    </citation>
    <scope>NUCLEOTIDE SEQUENCE [LARGE SCALE GENOMIC DNA]</scope>
    <source>
        <strain evidence="1 2">DSM 40191</strain>
    </source>
</reference>
<dbReference type="PROSITE" id="PS51257">
    <property type="entry name" value="PROKAR_LIPOPROTEIN"/>
    <property type="match status" value="1"/>
</dbReference>
<organism evidence="1 2">
    <name type="scientific">Streptomyces griseofuscus</name>
    <dbReference type="NCBI Taxonomy" id="146922"/>
    <lineage>
        <taxon>Bacteria</taxon>
        <taxon>Bacillati</taxon>
        <taxon>Actinomycetota</taxon>
        <taxon>Actinomycetes</taxon>
        <taxon>Kitasatosporales</taxon>
        <taxon>Streptomycetaceae</taxon>
        <taxon>Streptomyces</taxon>
    </lineage>
</organism>
<dbReference type="SUPFAM" id="SSF51197">
    <property type="entry name" value="Clavaminate synthase-like"/>
    <property type="match status" value="1"/>
</dbReference>
<protein>
    <submittedName>
        <fullName evidence="1">Uncharacterized protein</fullName>
    </submittedName>
</protein>
<evidence type="ECO:0000313" key="1">
    <source>
        <dbReference type="EMBL" id="QNT91041.1"/>
    </source>
</evidence>
<accession>A0A7H1PSL1</accession>